<evidence type="ECO:0000256" key="8">
    <source>
        <dbReference type="ARBA" id="ARBA00023316"/>
    </source>
</evidence>
<evidence type="ECO:0000256" key="6">
    <source>
        <dbReference type="ARBA" id="ARBA00022960"/>
    </source>
</evidence>
<comment type="caution">
    <text evidence="11">The sequence shown here is derived from an EMBL/GenBank/DDBJ whole genome shotgun (WGS) entry which is preliminary data.</text>
</comment>
<dbReference type="Pfam" id="PF03734">
    <property type="entry name" value="YkuD"/>
    <property type="match status" value="1"/>
</dbReference>
<evidence type="ECO:0000259" key="10">
    <source>
        <dbReference type="PROSITE" id="PS52029"/>
    </source>
</evidence>
<comment type="pathway">
    <text evidence="1 9">Cell wall biogenesis; peptidoglycan biosynthesis.</text>
</comment>
<dbReference type="SUPFAM" id="SSF141523">
    <property type="entry name" value="L,D-transpeptidase catalytic domain-like"/>
    <property type="match status" value="1"/>
</dbReference>
<evidence type="ECO:0000256" key="2">
    <source>
        <dbReference type="ARBA" id="ARBA00005992"/>
    </source>
</evidence>
<keyword evidence="7 9" id="KW-0573">Peptidoglycan synthesis</keyword>
<reference evidence="11" key="1">
    <citation type="submission" date="2022-11" db="EMBL/GenBank/DDBJ databases">
        <title>Hoeflea poritis sp. nov., isolated from scleractinian coral Porites lutea.</title>
        <authorList>
            <person name="Zhang G."/>
            <person name="Wei Q."/>
            <person name="Cai L."/>
        </authorList>
    </citation>
    <scope>NUCLEOTIDE SEQUENCE</scope>
    <source>
        <strain evidence="11">E7-10</strain>
    </source>
</reference>
<protein>
    <submittedName>
        <fullName evidence="11">L,D-transpeptidase</fullName>
    </submittedName>
</protein>
<evidence type="ECO:0000256" key="4">
    <source>
        <dbReference type="ARBA" id="ARBA00022679"/>
    </source>
</evidence>
<evidence type="ECO:0000256" key="5">
    <source>
        <dbReference type="ARBA" id="ARBA00022801"/>
    </source>
</evidence>
<name>A0ABT4VRD3_9HYPH</name>
<dbReference type="InterPro" id="IPR038063">
    <property type="entry name" value="Transpep_catalytic_dom"/>
</dbReference>
<dbReference type="PROSITE" id="PS51318">
    <property type="entry name" value="TAT"/>
    <property type="match status" value="1"/>
</dbReference>
<dbReference type="InterPro" id="IPR050979">
    <property type="entry name" value="LD-transpeptidase"/>
</dbReference>
<evidence type="ECO:0000313" key="12">
    <source>
        <dbReference type="Proteomes" id="UP001148313"/>
    </source>
</evidence>
<dbReference type="RefSeq" id="WP_271090346.1">
    <property type="nucleotide sequence ID" value="NZ_JAPJZH010000008.1"/>
</dbReference>
<feature type="active site" description="Proton donor/acceptor" evidence="9">
    <location>
        <position position="166"/>
    </location>
</feature>
<feature type="domain" description="L,D-TPase catalytic" evidence="10">
    <location>
        <begin position="72"/>
        <end position="206"/>
    </location>
</feature>
<dbReference type="CDD" id="cd16913">
    <property type="entry name" value="YkuD_like"/>
    <property type="match status" value="1"/>
</dbReference>
<dbReference type="Proteomes" id="UP001148313">
    <property type="component" value="Unassembled WGS sequence"/>
</dbReference>
<keyword evidence="3" id="KW-0328">Glycosyltransferase</keyword>
<keyword evidence="4" id="KW-0808">Transferase</keyword>
<evidence type="ECO:0000256" key="1">
    <source>
        <dbReference type="ARBA" id="ARBA00004752"/>
    </source>
</evidence>
<evidence type="ECO:0000256" key="7">
    <source>
        <dbReference type="ARBA" id="ARBA00022984"/>
    </source>
</evidence>
<dbReference type="PROSITE" id="PS52029">
    <property type="entry name" value="LD_TPASE"/>
    <property type="match status" value="1"/>
</dbReference>
<dbReference type="InterPro" id="IPR005490">
    <property type="entry name" value="LD_TPept_cat_dom"/>
</dbReference>
<dbReference type="InterPro" id="IPR006311">
    <property type="entry name" value="TAT_signal"/>
</dbReference>
<evidence type="ECO:0000313" key="11">
    <source>
        <dbReference type="EMBL" id="MDA4846578.1"/>
    </source>
</evidence>
<organism evidence="11 12">
    <name type="scientific">Hoeflea poritis</name>
    <dbReference type="NCBI Taxonomy" id="2993659"/>
    <lineage>
        <taxon>Bacteria</taxon>
        <taxon>Pseudomonadati</taxon>
        <taxon>Pseudomonadota</taxon>
        <taxon>Alphaproteobacteria</taxon>
        <taxon>Hyphomicrobiales</taxon>
        <taxon>Rhizobiaceae</taxon>
        <taxon>Hoeflea</taxon>
    </lineage>
</organism>
<dbReference type="Gene3D" id="2.40.440.10">
    <property type="entry name" value="L,D-transpeptidase catalytic domain-like"/>
    <property type="match status" value="1"/>
</dbReference>
<dbReference type="PANTHER" id="PTHR30582:SF24">
    <property type="entry name" value="L,D-TRANSPEPTIDASE ERFK_SRFK-RELATED"/>
    <property type="match status" value="1"/>
</dbReference>
<dbReference type="PANTHER" id="PTHR30582">
    <property type="entry name" value="L,D-TRANSPEPTIDASE"/>
    <property type="match status" value="1"/>
</dbReference>
<keyword evidence="6 9" id="KW-0133">Cell shape</keyword>
<accession>A0ABT4VRD3</accession>
<keyword evidence="5" id="KW-0378">Hydrolase</keyword>
<evidence type="ECO:0000256" key="3">
    <source>
        <dbReference type="ARBA" id="ARBA00022676"/>
    </source>
</evidence>
<keyword evidence="12" id="KW-1185">Reference proteome</keyword>
<evidence type="ECO:0000256" key="9">
    <source>
        <dbReference type="PROSITE-ProRule" id="PRU01373"/>
    </source>
</evidence>
<sequence length="213" mass="23895">MERRSLLKGAVATAAGLSVPFIWTGGAQAQQSKYFKGATNDGAHTYPNTNFKSIDPRWHRQMVKYFSDEPQGTVVVDTRNHYLYWIWENNTAMRYGVGVGREGFQWFGRANVARKARWPRWVPPAEMKKRQPELPDSMEGGPRNPLGARALYLHGKGGGDTGYRLHGTAEPWSIGSNVSSGCIRMFNEDVIDLYRRAPVGTAVLVLEHISDRA</sequence>
<comment type="similarity">
    <text evidence="2">Belongs to the YkuD family.</text>
</comment>
<keyword evidence="8 9" id="KW-0961">Cell wall biogenesis/degradation</keyword>
<dbReference type="EMBL" id="JAPJZH010000008">
    <property type="protein sequence ID" value="MDA4846578.1"/>
    <property type="molecule type" value="Genomic_DNA"/>
</dbReference>
<feature type="active site" description="Nucleophile" evidence="9">
    <location>
        <position position="182"/>
    </location>
</feature>
<proteinExistence type="inferred from homology"/>
<gene>
    <name evidence="11" type="ORF">OOZ53_14535</name>
</gene>